<feature type="compositionally biased region" description="Basic and acidic residues" evidence="1">
    <location>
        <begin position="1"/>
        <end position="12"/>
    </location>
</feature>
<accession>A0A392PNL2</accession>
<sequence length="202" mass="22799">MLGSMKEGDGVIKEGTNNKTERSESLKQVEERKVTPKTKAKNGDDRLDDTVKGGPGSPTVVRVGDIVVQMRASKESEERAKVQEKEVEPTPRILSAYDEHAKDKYCRVYMRNYRTKSDDVKWAQNGIVATITNGDDVPVIQNIITDAGFTDLVLIPMGVDKVFVRSLTGEDVLPVVNNAKEFFQLVFSNWMRWENNLMPHQR</sequence>
<keyword evidence="3" id="KW-1185">Reference proteome</keyword>
<reference evidence="2 3" key="1">
    <citation type="journal article" date="2018" name="Front. Plant Sci.">
        <title>Red Clover (Trifolium pratense) and Zigzag Clover (T. medium) - A Picture of Genomic Similarities and Differences.</title>
        <authorList>
            <person name="Dluhosova J."/>
            <person name="Istvanek J."/>
            <person name="Nedelnik J."/>
            <person name="Repkova J."/>
        </authorList>
    </citation>
    <scope>NUCLEOTIDE SEQUENCE [LARGE SCALE GENOMIC DNA]</scope>
    <source>
        <strain evidence="3">cv. 10/8</strain>
        <tissue evidence="2">Leaf</tissue>
    </source>
</reference>
<feature type="compositionally biased region" description="Basic and acidic residues" evidence="1">
    <location>
        <begin position="41"/>
        <end position="51"/>
    </location>
</feature>
<dbReference type="Proteomes" id="UP000265520">
    <property type="component" value="Unassembled WGS sequence"/>
</dbReference>
<protein>
    <recommendedName>
        <fullName evidence="4">Sulfate transporter</fullName>
    </recommendedName>
</protein>
<name>A0A392PNL2_9FABA</name>
<feature type="region of interest" description="Disordered" evidence="1">
    <location>
        <begin position="1"/>
        <end position="60"/>
    </location>
</feature>
<comment type="caution">
    <text evidence="2">The sequence shown here is derived from an EMBL/GenBank/DDBJ whole genome shotgun (WGS) entry which is preliminary data.</text>
</comment>
<evidence type="ECO:0008006" key="4">
    <source>
        <dbReference type="Google" id="ProtNLM"/>
    </source>
</evidence>
<feature type="compositionally biased region" description="Basic and acidic residues" evidence="1">
    <location>
        <begin position="19"/>
        <end position="34"/>
    </location>
</feature>
<evidence type="ECO:0000313" key="3">
    <source>
        <dbReference type="Proteomes" id="UP000265520"/>
    </source>
</evidence>
<evidence type="ECO:0000313" key="2">
    <source>
        <dbReference type="EMBL" id="MCI13404.1"/>
    </source>
</evidence>
<proteinExistence type="predicted"/>
<evidence type="ECO:0000256" key="1">
    <source>
        <dbReference type="SAM" id="MobiDB-lite"/>
    </source>
</evidence>
<dbReference type="EMBL" id="LXQA010088123">
    <property type="protein sequence ID" value="MCI13404.1"/>
    <property type="molecule type" value="Genomic_DNA"/>
</dbReference>
<organism evidence="2 3">
    <name type="scientific">Trifolium medium</name>
    <dbReference type="NCBI Taxonomy" id="97028"/>
    <lineage>
        <taxon>Eukaryota</taxon>
        <taxon>Viridiplantae</taxon>
        <taxon>Streptophyta</taxon>
        <taxon>Embryophyta</taxon>
        <taxon>Tracheophyta</taxon>
        <taxon>Spermatophyta</taxon>
        <taxon>Magnoliopsida</taxon>
        <taxon>eudicotyledons</taxon>
        <taxon>Gunneridae</taxon>
        <taxon>Pentapetalae</taxon>
        <taxon>rosids</taxon>
        <taxon>fabids</taxon>
        <taxon>Fabales</taxon>
        <taxon>Fabaceae</taxon>
        <taxon>Papilionoideae</taxon>
        <taxon>50 kb inversion clade</taxon>
        <taxon>NPAAA clade</taxon>
        <taxon>Hologalegina</taxon>
        <taxon>IRL clade</taxon>
        <taxon>Trifolieae</taxon>
        <taxon>Trifolium</taxon>
    </lineage>
</organism>
<dbReference type="AlphaFoldDB" id="A0A392PNL2"/>